<dbReference type="Gramene" id="KQL05319">
    <property type="protein sequence ID" value="KQL05319"/>
    <property type="gene ID" value="SETIT_002949mg"/>
</dbReference>
<dbReference type="PANTHER" id="PTHR31964:SF113">
    <property type="entry name" value="USPA DOMAIN-CONTAINING PROTEIN"/>
    <property type="match status" value="1"/>
</dbReference>
<dbReference type="ExpressionAtlas" id="K3XM26">
    <property type="expression patterns" value="baseline"/>
</dbReference>
<dbReference type="PRINTS" id="PR01438">
    <property type="entry name" value="UNVRSLSTRESS"/>
</dbReference>
<dbReference type="SUPFAM" id="SSF52402">
    <property type="entry name" value="Adenine nucleotide alpha hydrolases-like"/>
    <property type="match status" value="1"/>
</dbReference>
<dbReference type="Pfam" id="PF00582">
    <property type="entry name" value="Usp"/>
    <property type="match status" value="1"/>
</dbReference>
<proteinExistence type="predicted"/>
<dbReference type="AlphaFoldDB" id="K3XM26"/>
<dbReference type="FunCoup" id="K3XM26">
    <property type="interactions" value="99"/>
</dbReference>
<dbReference type="InterPro" id="IPR006016">
    <property type="entry name" value="UspA"/>
</dbReference>
<gene>
    <name evidence="2" type="primary">LOC101765033</name>
</gene>
<protein>
    <recommendedName>
        <fullName evidence="1">UspA domain-containing protein</fullName>
    </recommendedName>
</protein>
<dbReference type="InterPro" id="IPR006015">
    <property type="entry name" value="Universal_stress_UspA"/>
</dbReference>
<dbReference type="PANTHER" id="PTHR31964">
    <property type="entry name" value="ADENINE NUCLEOTIDE ALPHA HYDROLASES-LIKE SUPERFAMILY PROTEIN"/>
    <property type="match status" value="1"/>
</dbReference>
<dbReference type="CDD" id="cd23659">
    <property type="entry name" value="USP_At3g01520-like"/>
    <property type="match status" value="1"/>
</dbReference>
<evidence type="ECO:0000313" key="2">
    <source>
        <dbReference type="EnsemblPlants" id="KQL05319"/>
    </source>
</evidence>
<reference evidence="2" key="2">
    <citation type="submission" date="2018-08" db="UniProtKB">
        <authorList>
            <consortium name="EnsemblPlants"/>
        </authorList>
    </citation>
    <scope>IDENTIFICATION</scope>
    <source>
        <strain evidence="2">Yugu1</strain>
    </source>
</reference>
<dbReference type="EMBL" id="AGNK02003087">
    <property type="status" value="NOT_ANNOTATED_CDS"/>
    <property type="molecule type" value="Genomic_DNA"/>
</dbReference>
<name>K3XM26_SETIT</name>
<reference evidence="3" key="1">
    <citation type="journal article" date="2012" name="Nat. Biotechnol.">
        <title>Reference genome sequence of the model plant Setaria.</title>
        <authorList>
            <person name="Bennetzen J.L."/>
            <person name="Schmutz J."/>
            <person name="Wang H."/>
            <person name="Percifield R."/>
            <person name="Hawkins J."/>
            <person name="Pontaroli A.C."/>
            <person name="Estep M."/>
            <person name="Feng L."/>
            <person name="Vaughn J.N."/>
            <person name="Grimwood J."/>
            <person name="Jenkins J."/>
            <person name="Barry K."/>
            <person name="Lindquist E."/>
            <person name="Hellsten U."/>
            <person name="Deshpande S."/>
            <person name="Wang X."/>
            <person name="Wu X."/>
            <person name="Mitros T."/>
            <person name="Triplett J."/>
            <person name="Yang X."/>
            <person name="Ye C.Y."/>
            <person name="Mauro-Herrera M."/>
            <person name="Wang L."/>
            <person name="Li P."/>
            <person name="Sharma M."/>
            <person name="Sharma R."/>
            <person name="Ronald P.C."/>
            <person name="Panaud O."/>
            <person name="Kellogg E.A."/>
            <person name="Brutnell T.P."/>
            <person name="Doust A.N."/>
            <person name="Tuskan G.A."/>
            <person name="Rokhsar D."/>
            <person name="Devos K.M."/>
        </authorList>
    </citation>
    <scope>NUCLEOTIDE SEQUENCE [LARGE SCALE GENOMIC DNA]</scope>
    <source>
        <strain evidence="3">cv. Yugu1</strain>
    </source>
</reference>
<dbReference type="STRING" id="4555.K3XM26"/>
<dbReference type="InterPro" id="IPR014729">
    <property type="entry name" value="Rossmann-like_a/b/a_fold"/>
</dbReference>
<organism evidence="2 3">
    <name type="scientific">Setaria italica</name>
    <name type="common">Foxtail millet</name>
    <name type="synonym">Panicum italicum</name>
    <dbReference type="NCBI Taxonomy" id="4555"/>
    <lineage>
        <taxon>Eukaryota</taxon>
        <taxon>Viridiplantae</taxon>
        <taxon>Streptophyta</taxon>
        <taxon>Embryophyta</taxon>
        <taxon>Tracheophyta</taxon>
        <taxon>Spermatophyta</taxon>
        <taxon>Magnoliopsida</taxon>
        <taxon>Liliopsida</taxon>
        <taxon>Poales</taxon>
        <taxon>Poaceae</taxon>
        <taxon>PACMAD clade</taxon>
        <taxon>Panicoideae</taxon>
        <taxon>Panicodae</taxon>
        <taxon>Paniceae</taxon>
        <taxon>Cenchrinae</taxon>
        <taxon>Setaria</taxon>
    </lineage>
</organism>
<sequence>MAAPAPQQGQGQKVMVAVDESECSRHALEWALRNLAPTLAPPLLLLTVQPLAPLGYVSAASFGAPLGTVPPVAPELIKSMQEQQRELTQALLDKAKAICAEHGVNVETVVEVGDPKEMICEAAEKKNVDLLVLGSHSRGPIQRLFLGSVSNYCVHHCKCPVLVVKNQGCRDHPESCSTSVKLYEVKVEKERDTVGRESRCIHMYPF</sequence>
<dbReference type="Gene3D" id="3.40.50.620">
    <property type="entry name" value="HUPs"/>
    <property type="match status" value="1"/>
</dbReference>
<feature type="domain" description="UspA" evidence="1">
    <location>
        <begin position="12"/>
        <end position="165"/>
    </location>
</feature>
<dbReference type="eggNOG" id="ENOG502RZF9">
    <property type="taxonomic scope" value="Eukaryota"/>
</dbReference>
<dbReference type="Proteomes" id="UP000004995">
    <property type="component" value="Unassembled WGS sequence"/>
</dbReference>
<evidence type="ECO:0000313" key="3">
    <source>
        <dbReference type="Proteomes" id="UP000004995"/>
    </source>
</evidence>
<accession>K3XM26</accession>
<keyword evidence="3" id="KW-1185">Reference proteome</keyword>
<dbReference type="EnsemblPlants" id="KQL05319">
    <property type="protein sequence ID" value="KQL05319"/>
    <property type="gene ID" value="SETIT_002949mg"/>
</dbReference>
<dbReference type="InParanoid" id="K3XM26"/>
<evidence type="ECO:0000259" key="1">
    <source>
        <dbReference type="Pfam" id="PF00582"/>
    </source>
</evidence>